<dbReference type="EMBL" id="JALLAZ020001083">
    <property type="protein sequence ID" value="KAL3781096.1"/>
    <property type="molecule type" value="Genomic_DNA"/>
</dbReference>
<evidence type="ECO:0000256" key="5">
    <source>
        <dbReference type="ARBA" id="ARBA00022927"/>
    </source>
</evidence>
<evidence type="ECO:0000256" key="4">
    <source>
        <dbReference type="ARBA" id="ARBA00022490"/>
    </source>
</evidence>
<evidence type="ECO:0000259" key="9">
    <source>
        <dbReference type="Pfam" id="PF04981"/>
    </source>
</evidence>
<dbReference type="InterPro" id="IPR007064">
    <property type="entry name" value="Nmd3_N"/>
</dbReference>
<feature type="region of interest" description="Disordered" evidence="8">
    <location>
        <begin position="452"/>
        <end position="479"/>
    </location>
</feature>
<comment type="subcellular location">
    <subcellularLocation>
        <location evidence="7">Cytoplasm</location>
    </subcellularLocation>
    <subcellularLocation>
        <location evidence="7">Nucleus</location>
    </subcellularLocation>
</comment>
<dbReference type="PANTHER" id="PTHR12746">
    <property type="entry name" value="NONSENSE-MEDIATED MRNA DECAY PROTEIN 3"/>
    <property type="match status" value="1"/>
</dbReference>
<evidence type="ECO:0000256" key="3">
    <source>
        <dbReference type="ARBA" id="ARBA00022448"/>
    </source>
</evidence>
<comment type="similarity">
    <text evidence="1 7">Belongs to the NMD3 family.</text>
</comment>
<sequence>MMDVCTSIPSSAATASAGTSATILCCMCAAPISPNPSNTCSSCLASSTDVTRGISTEATLHQCRGCSRWHQSEGKWIGCDLESRELMALCLVNVSGLKKKRNDDGGGRVRLVDAAWVWTEPHSMRLKIRLTIQREVTSGGAILQQSFVVTFVVRNQQCVECQAAFRQGTWKNLVQVRQRVGHKRTFLYLEQLILKHGAHRGCLSIETFKDGMDFYFPDKGKAARFMSFLEDVVPLKVKSSKKLIGTDDKSNVSNYKYTSLVEICTLCKDDLLFLPKAVARHIGNISRLVLVKNITNVIHVIDPITGQTGTIESDAYWRDPFRPVITAARTRLTRYVVLGKEPVYLERNASRKGVSKKQRSKLALITSARESDLGTNDSTLVERSHLGYLMKGGDVCLGYDLRETQLVDDDAEEARTDGKFPDVVYVRKLYGGVAAGESDAARKRMFRLQRLNVKKGDEEGGGGRRKKAKKDAETDHMDEEDFLQELEADREMRARVNIYKSDTALKEERNDERDEDDGDENDEDEDDQKITLDELLDNLALDSKPDAVEDAAMQGDMTNSDEFQGFVEEGARAAKDKIGYVSRDEALNIQAKETAIPVVGNVWGEDFMHKDGK</sequence>
<evidence type="ECO:0000256" key="6">
    <source>
        <dbReference type="ARBA" id="ARBA00023242"/>
    </source>
</evidence>
<evidence type="ECO:0000256" key="7">
    <source>
        <dbReference type="RuleBase" id="RU364108"/>
    </source>
</evidence>
<feature type="compositionally biased region" description="Acidic residues" evidence="8">
    <location>
        <begin position="513"/>
        <end position="527"/>
    </location>
</feature>
<comment type="function">
    <text evidence="7">Acts as an adapter for the XPO1/CRM1-mediated export of the 60S ribosomal subunit.</text>
</comment>
<protein>
    <recommendedName>
        <fullName evidence="2 7">60S ribosomal export protein NMD3</fullName>
    </recommendedName>
</protein>
<dbReference type="Proteomes" id="UP001530315">
    <property type="component" value="Unassembled WGS sequence"/>
</dbReference>
<feature type="compositionally biased region" description="Basic and acidic residues" evidence="8">
    <location>
        <begin position="503"/>
        <end position="512"/>
    </location>
</feature>
<keyword evidence="6 7" id="KW-0539">Nucleus</keyword>
<accession>A0ABD3P0W3</accession>
<dbReference type="GO" id="GO:0015031">
    <property type="term" value="P:protein transport"/>
    <property type="evidence" value="ECO:0007669"/>
    <property type="project" value="UniProtKB-KW"/>
</dbReference>
<keyword evidence="3 7" id="KW-0813">Transport</keyword>
<feature type="region of interest" description="Disordered" evidence="8">
    <location>
        <begin position="503"/>
        <end position="528"/>
    </location>
</feature>
<dbReference type="Pfam" id="PF21192">
    <property type="entry name" value="OB_NMD3"/>
    <property type="match status" value="1"/>
</dbReference>
<dbReference type="PANTHER" id="PTHR12746:SF2">
    <property type="entry name" value="60S RIBOSOMAL EXPORT PROTEIN NMD3"/>
    <property type="match status" value="1"/>
</dbReference>
<evidence type="ECO:0000256" key="1">
    <source>
        <dbReference type="ARBA" id="ARBA00009794"/>
    </source>
</evidence>
<comment type="caution">
    <text evidence="12">The sequence shown here is derived from an EMBL/GenBank/DDBJ whole genome shotgun (WGS) entry which is preliminary data.</text>
</comment>
<dbReference type="Pfam" id="PF04981">
    <property type="entry name" value="NMD3"/>
    <property type="match status" value="1"/>
</dbReference>
<dbReference type="Pfam" id="PF21193">
    <property type="entry name" value="NMD_SH3"/>
    <property type="match status" value="1"/>
</dbReference>
<dbReference type="InterPro" id="IPR048898">
    <property type="entry name" value="OB_NMD3"/>
</dbReference>
<evidence type="ECO:0000256" key="8">
    <source>
        <dbReference type="SAM" id="MobiDB-lite"/>
    </source>
</evidence>
<dbReference type="GO" id="GO:0005737">
    <property type="term" value="C:cytoplasm"/>
    <property type="evidence" value="ECO:0007669"/>
    <property type="project" value="UniProtKB-SubCell"/>
</dbReference>
<dbReference type="InterPro" id="IPR039768">
    <property type="entry name" value="Nmd3"/>
</dbReference>
<evidence type="ECO:0000313" key="13">
    <source>
        <dbReference type="Proteomes" id="UP001530315"/>
    </source>
</evidence>
<reference evidence="12 13" key="1">
    <citation type="submission" date="2024-10" db="EMBL/GenBank/DDBJ databases">
        <title>Updated reference genomes for cyclostephanoid diatoms.</title>
        <authorList>
            <person name="Roberts W.R."/>
            <person name="Alverson A.J."/>
        </authorList>
    </citation>
    <scope>NUCLEOTIDE SEQUENCE [LARGE SCALE GENOMIC DNA]</scope>
    <source>
        <strain evidence="12 13">AJA276-08</strain>
    </source>
</reference>
<keyword evidence="5 7" id="KW-0653">Protein transport</keyword>
<keyword evidence="4 7" id="KW-0963">Cytoplasm</keyword>
<evidence type="ECO:0000259" key="11">
    <source>
        <dbReference type="Pfam" id="PF21193"/>
    </source>
</evidence>
<feature type="domain" description="60S ribosomal export protein NMD3 OB-fold" evidence="10">
    <location>
        <begin position="356"/>
        <end position="428"/>
    </location>
</feature>
<feature type="domain" description="Nmd3 N-terminal" evidence="9">
    <location>
        <begin position="25"/>
        <end position="263"/>
    </location>
</feature>
<organism evidence="12 13">
    <name type="scientific">Stephanodiscus triporus</name>
    <dbReference type="NCBI Taxonomy" id="2934178"/>
    <lineage>
        <taxon>Eukaryota</taxon>
        <taxon>Sar</taxon>
        <taxon>Stramenopiles</taxon>
        <taxon>Ochrophyta</taxon>
        <taxon>Bacillariophyta</taxon>
        <taxon>Coscinodiscophyceae</taxon>
        <taxon>Thalassiosirophycidae</taxon>
        <taxon>Stephanodiscales</taxon>
        <taxon>Stephanodiscaceae</taxon>
        <taxon>Stephanodiscus</taxon>
    </lineage>
</organism>
<dbReference type="AlphaFoldDB" id="A0ABD3P0W3"/>
<evidence type="ECO:0000313" key="12">
    <source>
        <dbReference type="EMBL" id="KAL3781096.1"/>
    </source>
</evidence>
<proteinExistence type="inferred from homology"/>
<feature type="domain" description="60S ribosomal export protein NMD3 SH3" evidence="11">
    <location>
        <begin position="266"/>
        <end position="313"/>
    </location>
</feature>
<dbReference type="InterPro" id="IPR048899">
    <property type="entry name" value="NMD_SH3"/>
</dbReference>
<evidence type="ECO:0000259" key="10">
    <source>
        <dbReference type="Pfam" id="PF21192"/>
    </source>
</evidence>
<name>A0ABD3P0W3_9STRA</name>
<gene>
    <name evidence="12" type="ORF">ACHAW5_005003</name>
</gene>
<dbReference type="GO" id="GO:0005634">
    <property type="term" value="C:nucleus"/>
    <property type="evidence" value="ECO:0007669"/>
    <property type="project" value="UniProtKB-SubCell"/>
</dbReference>
<keyword evidence="13" id="KW-1185">Reference proteome</keyword>
<evidence type="ECO:0000256" key="2">
    <source>
        <dbReference type="ARBA" id="ARBA00017035"/>
    </source>
</evidence>